<accession>A0ABU2NI20</accession>
<dbReference type="PANTHER" id="PTHR43400:SF10">
    <property type="entry name" value="3-OXOSTEROID 1-DEHYDROGENASE"/>
    <property type="match status" value="1"/>
</dbReference>
<dbReference type="InterPro" id="IPR027477">
    <property type="entry name" value="Succ_DH/fumarate_Rdtase_cat_sf"/>
</dbReference>
<sequence>MNVAPTTNLSVDVAIVGSGAAGLVAACRAADGGRSVAVLEKADLLGGTSAVSGGVMWMPNHHLMGEAYPDSDEGALAYLNAATGGRVPDERLRWYLTTSREAVRWLDDETLVRLATLPRPDYHTEWPGAARGRGLDLLPFDGAKYPGLTARIRPPTYFPTITMTERDAMAATGIDTDLVARRNAEGTRTMGGALIAALIASAEERAVRVVAGFGVEDLQRTTDGWTLSGAAGTVTARAVVLASGGFEWNPRLQEAFLPNPVTPISAPSNTGDGLELGLAAGAAVTTMRSVWGVPVLQDPAHVYDGHPSGRMANVELTLPGSIMVNSGGRRFVNEAVNYHDLNKVFRTIDPNTGEHANIPAWLVVDAAYVSRYSIGGTPVGQVPSWATSAGTLADLATACGIDPDGLTAAVAEFNRHAADGRDPLFHRGESAQDRYLGDARQPHPCLAPLTAAPYHAIPIRPGSLGTCGGLVTDDDGRVLDRAGQAVGGLFAAGNVSATVFADAYPGGGATLGSAVTRAYAAGRALAADLP</sequence>
<dbReference type="InterPro" id="IPR003953">
    <property type="entry name" value="FAD-dep_OxRdtase_2_FAD-bd"/>
</dbReference>
<dbReference type="PANTHER" id="PTHR43400">
    <property type="entry name" value="FUMARATE REDUCTASE"/>
    <property type="match status" value="1"/>
</dbReference>
<dbReference type="SUPFAM" id="SSF56425">
    <property type="entry name" value="Succinate dehydrogenase/fumarate reductase flavoprotein, catalytic domain"/>
    <property type="match status" value="1"/>
</dbReference>
<reference evidence="7" key="1">
    <citation type="submission" date="2023-07" db="EMBL/GenBank/DDBJ databases">
        <title>30 novel species of actinomycetes from the DSMZ collection.</title>
        <authorList>
            <person name="Nouioui I."/>
        </authorList>
    </citation>
    <scope>NUCLEOTIDE SEQUENCE [LARGE SCALE GENOMIC DNA]</scope>
    <source>
        <strain evidence="7">DSM 45834</strain>
    </source>
</reference>
<dbReference type="Gene3D" id="3.90.700.10">
    <property type="entry name" value="Succinate dehydrogenase/fumarate reductase flavoprotein, catalytic domain"/>
    <property type="match status" value="1"/>
</dbReference>
<dbReference type="EMBL" id="JAVREJ010000022">
    <property type="protein sequence ID" value="MDT0352889.1"/>
    <property type="molecule type" value="Genomic_DNA"/>
</dbReference>
<proteinExistence type="predicted"/>
<evidence type="ECO:0000313" key="7">
    <source>
        <dbReference type="Proteomes" id="UP001183202"/>
    </source>
</evidence>
<evidence type="ECO:0000313" key="6">
    <source>
        <dbReference type="EMBL" id="MDT0352889.1"/>
    </source>
</evidence>
<keyword evidence="3" id="KW-0274">FAD</keyword>
<dbReference type="RefSeq" id="WP_311559389.1">
    <property type="nucleotide sequence ID" value="NZ_JAVREJ010000022.1"/>
</dbReference>
<keyword evidence="2" id="KW-0285">Flavoprotein</keyword>
<keyword evidence="4" id="KW-0560">Oxidoreductase</keyword>
<evidence type="ECO:0000256" key="1">
    <source>
        <dbReference type="ARBA" id="ARBA00001974"/>
    </source>
</evidence>
<keyword evidence="7" id="KW-1185">Reference proteome</keyword>
<feature type="domain" description="FAD-dependent oxidoreductase 2 FAD-binding" evidence="5">
    <location>
        <begin position="12"/>
        <end position="511"/>
    </location>
</feature>
<dbReference type="SUPFAM" id="SSF51905">
    <property type="entry name" value="FAD/NAD(P)-binding domain"/>
    <property type="match status" value="1"/>
</dbReference>
<evidence type="ECO:0000256" key="3">
    <source>
        <dbReference type="ARBA" id="ARBA00022827"/>
    </source>
</evidence>
<evidence type="ECO:0000256" key="2">
    <source>
        <dbReference type="ARBA" id="ARBA00022630"/>
    </source>
</evidence>
<dbReference type="InterPro" id="IPR050315">
    <property type="entry name" value="FAD-oxidoreductase_2"/>
</dbReference>
<comment type="caution">
    <text evidence="6">The sequence shown here is derived from an EMBL/GenBank/DDBJ whole genome shotgun (WGS) entry which is preliminary data.</text>
</comment>
<dbReference type="Proteomes" id="UP001183202">
    <property type="component" value="Unassembled WGS sequence"/>
</dbReference>
<dbReference type="Gene3D" id="3.50.50.60">
    <property type="entry name" value="FAD/NAD(P)-binding domain"/>
    <property type="match status" value="2"/>
</dbReference>
<evidence type="ECO:0000259" key="5">
    <source>
        <dbReference type="Pfam" id="PF00890"/>
    </source>
</evidence>
<evidence type="ECO:0000256" key="4">
    <source>
        <dbReference type="ARBA" id="ARBA00023002"/>
    </source>
</evidence>
<protein>
    <submittedName>
        <fullName evidence="6">FAD-dependent oxidoreductase</fullName>
    </submittedName>
</protein>
<comment type="cofactor">
    <cofactor evidence="1">
        <name>FAD</name>
        <dbReference type="ChEBI" id="CHEBI:57692"/>
    </cofactor>
</comment>
<name>A0ABU2NI20_9PSEU</name>
<dbReference type="Pfam" id="PF00890">
    <property type="entry name" value="FAD_binding_2"/>
    <property type="match status" value="1"/>
</dbReference>
<organism evidence="6 7">
    <name type="scientific">Pseudonocardia charpentierae</name>
    <dbReference type="NCBI Taxonomy" id="3075545"/>
    <lineage>
        <taxon>Bacteria</taxon>
        <taxon>Bacillati</taxon>
        <taxon>Actinomycetota</taxon>
        <taxon>Actinomycetes</taxon>
        <taxon>Pseudonocardiales</taxon>
        <taxon>Pseudonocardiaceae</taxon>
        <taxon>Pseudonocardia</taxon>
    </lineage>
</organism>
<gene>
    <name evidence="6" type="ORF">RM445_25540</name>
</gene>
<dbReference type="InterPro" id="IPR036188">
    <property type="entry name" value="FAD/NAD-bd_sf"/>
</dbReference>